<sequence length="352" mass="39351">MKKIFLLAVASFVAQICFAQNTFPADGNVGIGMSNPATKLDVKGTISSYEPIPLGFVINSYQLINQRSGNVGENTIINRLWTYRDGALNNWYTSRLHDGISIDDSFKTPNVDTRTWWERDPLDNIQSWGNASETYLTINKGNIGIDTTNPTQKLDVNGNGIFKGSIISSVSDVIGGQINLENPSKTANDAAKNWSIYNMTGGYGNSLQFWAYDNLGCTNGGLCANRFTIMDNGNVGIGILNPTNKLDVNGTIHSKEVKVDMTGWSDFVLKKEYNLPTLEEVEKHIVEKGHLENIPNEEEVLKNGINLGEMNAKLLQKIEELTLYMIEMKKENIEMKKENVDMKKRIEKIERK</sequence>
<protein>
    <recommendedName>
        <fullName evidence="5">Chaperone of endosialidase</fullName>
    </recommendedName>
</protein>
<dbReference type="Proteomes" id="UP000184028">
    <property type="component" value="Unassembled WGS sequence"/>
</dbReference>
<evidence type="ECO:0000256" key="1">
    <source>
        <dbReference type="SAM" id="Coils"/>
    </source>
</evidence>
<keyword evidence="1" id="KW-0175">Coiled coil</keyword>
<dbReference type="STRING" id="946677.SAMN05444484_11529"/>
<gene>
    <name evidence="3" type="ORF">SAMN05444484_11529</name>
</gene>
<proteinExistence type="predicted"/>
<name>A0A1M7MX30_9FLAO</name>
<accession>A0A1M7MX30</accession>
<evidence type="ECO:0000256" key="2">
    <source>
        <dbReference type="SAM" id="SignalP"/>
    </source>
</evidence>
<dbReference type="EMBL" id="FRBT01000015">
    <property type="protein sequence ID" value="SHM95631.1"/>
    <property type="molecule type" value="Genomic_DNA"/>
</dbReference>
<reference evidence="4" key="1">
    <citation type="submission" date="2016-11" db="EMBL/GenBank/DDBJ databases">
        <authorList>
            <person name="Varghese N."/>
            <person name="Submissions S."/>
        </authorList>
    </citation>
    <scope>NUCLEOTIDE SEQUENCE [LARGE SCALE GENOMIC DNA]</scope>
    <source>
        <strain evidence="4">DSM 24724</strain>
    </source>
</reference>
<evidence type="ECO:0008006" key="5">
    <source>
        <dbReference type="Google" id="ProtNLM"/>
    </source>
</evidence>
<keyword evidence="2" id="KW-0732">Signal</keyword>
<feature type="chain" id="PRO_5009928272" description="Chaperone of endosialidase" evidence="2">
    <location>
        <begin position="20"/>
        <end position="352"/>
    </location>
</feature>
<dbReference type="AlphaFoldDB" id="A0A1M7MX30"/>
<feature type="coiled-coil region" evidence="1">
    <location>
        <begin position="311"/>
        <end position="352"/>
    </location>
</feature>
<keyword evidence="4" id="KW-1185">Reference proteome</keyword>
<dbReference type="RefSeq" id="WP_068845819.1">
    <property type="nucleotide sequence ID" value="NZ_FRBT01000015.1"/>
</dbReference>
<feature type="signal peptide" evidence="2">
    <location>
        <begin position="1"/>
        <end position="19"/>
    </location>
</feature>
<organism evidence="3 4">
    <name type="scientific">Flavobacterium chilense</name>
    <dbReference type="NCBI Taxonomy" id="946677"/>
    <lineage>
        <taxon>Bacteria</taxon>
        <taxon>Pseudomonadati</taxon>
        <taxon>Bacteroidota</taxon>
        <taxon>Flavobacteriia</taxon>
        <taxon>Flavobacteriales</taxon>
        <taxon>Flavobacteriaceae</taxon>
        <taxon>Flavobacterium</taxon>
    </lineage>
</organism>
<evidence type="ECO:0000313" key="3">
    <source>
        <dbReference type="EMBL" id="SHM95631.1"/>
    </source>
</evidence>
<evidence type="ECO:0000313" key="4">
    <source>
        <dbReference type="Proteomes" id="UP000184028"/>
    </source>
</evidence>